<dbReference type="Pfam" id="PF00172">
    <property type="entry name" value="Zn_clus"/>
    <property type="match status" value="1"/>
</dbReference>
<name>A0A8K0T4G9_9PEZI</name>
<evidence type="ECO:0000259" key="3">
    <source>
        <dbReference type="PROSITE" id="PS50048"/>
    </source>
</evidence>
<reference evidence="4" key="1">
    <citation type="journal article" date="2021" name="Nat. Commun.">
        <title>Genetic determinants of endophytism in the Arabidopsis root mycobiome.</title>
        <authorList>
            <person name="Mesny F."/>
            <person name="Miyauchi S."/>
            <person name="Thiergart T."/>
            <person name="Pickel B."/>
            <person name="Atanasova L."/>
            <person name="Karlsson M."/>
            <person name="Huettel B."/>
            <person name="Barry K.W."/>
            <person name="Haridas S."/>
            <person name="Chen C."/>
            <person name="Bauer D."/>
            <person name="Andreopoulos W."/>
            <person name="Pangilinan J."/>
            <person name="LaButti K."/>
            <person name="Riley R."/>
            <person name="Lipzen A."/>
            <person name="Clum A."/>
            <person name="Drula E."/>
            <person name="Henrissat B."/>
            <person name="Kohler A."/>
            <person name="Grigoriev I.V."/>
            <person name="Martin F.M."/>
            <person name="Hacquard S."/>
        </authorList>
    </citation>
    <scope>NUCLEOTIDE SEQUENCE</scope>
    <source>
        <strain evidence="4">MPI-CAGE-AT-0016</strain>
    </source>
</reference>
<dbReference type="SUPFAM" id="SSF57701">
    <property type="entry name" value="Zn2/Cys6 DNA-binding domain"/>
    <property type="match status" value="1"/>
</dbReference>
<proteinExistence type="predicted"/>
<dbReference type="Gene3D" id="4.10.240.10">
    <property type="entry name" value="Zn(2)-C6 fungal-type DNA-binding domain"/>
    <property type="match status" value="1"/>
</dbReference>
<sequence length="646" mass="70960">MMTDRSAPSPRQACDLCRRRKIKCDGLPTCGGCLAIEASCVYSIARRRGPKPGRWRNRYTQGDRSDAAEHLHRRSQSSRLSDSPSTTPVPVSVPVPPPTDTDVWSPEFLDAISPRAENPAYHFAVPHQRPGQASSSPTIDIAAAFTCSFLESPAGQTETAIGVHLGFLASLQAAVPSITTASLGEKCVNLYTRYVFGAFPLCHEVSIRAAVSRYFIPLLDGPDSCEENRARVAFCFAADNEVERIGALRSVTLLTALCAAVSYVVPETLLPEKYSVAPLFLRAARRILRIYEDYDLEHPDSSSLGIRNLFSTAIQSATGMLGASSHNLNQAGVLAMKMRLYDEKSFQGLDPIEETLLRNIFWQLYVCDQTVLVMGALGSRPVTIHEALFETDFTVKARSSQTVPLLIHDGYPDGAKLEESLAEGFHIICRLWTMAARVVHGMKVLSRKQRSHDGLLDPLEGHADAIARLSAAYFEVITLKIDFPSASFTTTAGAQAESVMSHGSSSSTGEQYLVDMLHRQHTSYLLSLHSIKAMVLSSATQRGMTEVLGLSAADPSTLAMRQIELAQDFSHILESVPFTHLQTEGEHCSEKIRWIGSLLLEITHDASNEVVRTRANQCAMRLVEMLARLDSKASDNLGQQMMMYQL</sequence>
<protein>
    <recommendedName>
        <fullName evidence="3">Zn(2)-C6 fungal-type domain-containing protein</fullName>
    </recommendedName>
</protein>
<dbReference type="InterPro" id="IPR036864">
    <property type="entry name" value="Zn2-C6_fun-type_DNA-bd_sf"/>
</dbReference>
<dbReference type="OrthoDB" id="2283488at2759"/>
<dbReference type="CDD" id="cd00067">
    <property type="entry name" value="GAL4"/>
    <property type="match status" value="1"/>
</dbReference>
<feature type="region of interest" description="Disordered" evidence="2">
    <location>
        <begin position="51"/>
        <end position="98"/>
    </location>
</feature>
<feature type="compositionally biased region" description="Basic and acidic residues" evidence="2">
    <location>
        <begin position="61"/>
        <end position="70"/>
    </location>
</feature>
<comment type="caution">
    <text evidence="4">The sequence shown here is derived from an EMBL/GenBank/DDBJ whole genome shotgun (WGS) entry which is preliminary data.</text>
</comment>
<evidence type="ECO:0000313" key="5">
    <source>
        <dbReference type="Proteomes" id="UP000813385"/>
    </source>
</evidence>
<dbReference type="CDD" id="cd12148">
    <property type="entry name" value="fungal_TF_MHR"/>
    <property type="match status" value="1"/>
</dbReference>
<dbReference type="PROSITE" id="PS50048">
    <property type="entry name" value="ZN2_CY6_FUNGAL_2"/>
    <property type="match status" value="1"/>
</dbReference>
<gene>
    <name evidence="4" type="ORF">B0T11DRAFT_137992</name>
</gene>
<dbReference type="AlphaFoldDB" id="A0A8K0T4G9"/>
<dbReference type="GO" id="GO:0000981">
    <property type="term" value="F:DNA-binding transcription factor activity, RNA polymerase II-specific"/>
    <property type="evidence" value="ECO:0007669"/>
    <property type="project" value="InterPro"/>
</dbReference>
<dbReference type="GO" id="GO:0008270">
    <property type="term" value="F:zinc ion binding"/>
    <property type="evidence" value="ECO:0007669"/>
    <property type="project" value="InterPro"/>
</dbReference>
<accession>A0A8K0T4G9</accession>
<dbReference type="PANTHER" id="PTHR46910:SF40">
    <property type="entry name" value="ZN(II)2CYS6 TRANSCRIPTION FACTOR (EUROFUNG)"/>
    <property type="match status" value="1"/>
</dbReference>
<dbReference type="PROSITE" id="PS00463">
    <property type="entry name" value="ZN2_CY6_FUNGAL_1"/>
    <property type="match status" value="1"/>
</dbReference>
<organism evidence="4 5">
    <name type="scientific">Plectosphaerella cucumerina</name>
    <dbReference type="NCBI Taxonomy" id="40658"/>
    <lineage>
        <taxon>Eukaryota</taxon>
        <taxon>Fungi</taxon>
        <taxon>Dikarya</taxon>
        <taxon>Ascomycota</taxon>
        <taxon>Pezizomycotina</taxon>
        <taxon>Sordariomycetes</taxon>
        <taxon>Hypocreomycetidae</taxon>
        <taxon>Glomerellales</taxon>
        <taxon>Plectosphaerellaceae</taxon>
        <taxon>Plectosphaerella</taxon>
    </lineage>
</organism>
<feature type="domain" description="Zn(2)-C6 fungal-type" evidence="3">
    <location>
        <begin position="13"/>
        <end position="42"/>
    </location>
</feature>
<dbReference type="InterPro" id="IPR001138">
    <property type="entry name" value="Zn2Cys6_DnaBD"/>
</dbReference>
<dbReference type="Proteomes" id="UP000813385">
    <property type="component" value="Unassembled WGS sequence"/>
</dbReference>
<feature type="compositionally biased region" description="Low complexity" evidence="2">
    <location>
        <begin position="77"/>
        <end position="90"/>
    </location>
</feature>
<evidence type="ECO:0000256" key="1">
    <source>
        <dbReference type="ARBA" id="ARBA00023242"/>
    </source>
</evidence>
<keyword evidence="1" id="KW-0539">Nucleus</keyword>
<dbReference type="InterPro" id="IPR050987">
    <property type="entry name" value="AtrR-like"/>
</dbReference>
<dbReference type="EMBL" id="JAGPXD010000006">
    <property type="protein sequence ID" value="KAH7350110.1"/>
    <property type="molecule type" value="Genomic_DNA"/>
</dbReference>
<dbReference type="SMART" id="SM00066">
    <property type="entry name" value="GAL4"/>
    <property type="match status" value="1"/>
</dbReference>
<dbReference type="PANTHER" id="PTHR46910">
    <property type="entry name" value="TRANSCRIPTION FACTOR PDR1"/>
    <property type="match status" value="1"/>
</dbReference>
<evidence type="ECO:0000313" key="4">
    <source>
        <dbReference type="EMBL" id="KAH7350110.1"/>
    </source>
</evidence>
<keyword evidence="5" id="KW-1185">Reference proteome</keyword>
<evidence type="ECO:0000256" key="2">
    <source>
        <dbReference type="SAM" id="MobiDB-lite"/>
    </source>
</evidence>